<dbReference type="AlphaFoldDB" id="A0A0C9X3E6"/>
<evidence type="ECO:0000313" key="2">
    <source>
        <dbReference type="Proteomes" id="UP000054477"/>
    </source>
</evidence>
<dbReference type="Proteomes" id="UP000054477">
    <property type="component" value="Unassembled WGS sequence"/>
</dbReference>
<dbReference type="HOGENOM" id="CLU_2085218_0_0_1"/>
<dbReference type="EMBL" id="KN839064">
    <property type="protein sequence ID" value="KIJ91047.1"/>
    <property type="molecule type" value="Genomic_DNA"/>
</dbReference>
<reference evidence="1 2" key="1">
    <citation type="submission" date="2014-04" db="EMBL/GenBank/DDBJ databases">
        <authorList>
            <consortium name="DOE Joint Genome Institute"/>
            <person name="Kuo A."/>
            <person name="Kohler A."/>
            <person name="Nagy L.G."/>
            <person name="Floudas D."/>
            <person name="Copeland A."/>
            <person name="Barry K.W."/>
            <person name="Cichocki N."/>
            <person name="Veneault-Fourrey C."/>
            <person name="LaButti K."/>
            <person name="Lindquist E.A."/>
            <person name="Lipzen A."/>
            <person name="Lundell T."/>
            <person name="Morin E."/>
            <person name="Murat C."/>
            <person name="Sun H."/>
            <person name="Tunlid A."/>
            <person name="Henrissat B."/>
            <person name="Grigoriev I.V."/>
            <person name="Hibbett D.S."/>
            <person name="Martin F."/>
            <person name="Nordberg H.P."/>
            <person name="Cantor M.N."/>
            <person name="Hua S.X."/>
        </authorList>
    </citation>
    <scope>NUCLEOTIDE SEQUENCE [LARGE SCALE GENOMIC DNA]</scope>
    <source>
        <strain evidence="1 2">LaAM-08-1</strain>
    </source>
</reference>
<name>A0A0C9X3E6_9AGAR</name>
<organism evidence="1 2">
    <name type="scientific">Laccaria amethystina LaAM-08-1</name>
    <dbReference type="NCBI Taxonomy" id="1095629"/>
    <lineage>
        <taxon>Eukaryota</taxon>
        <taxon>Fungi</taxon>
        <taxon>Dikarya</taxon>
        <taxon>Basidiomycota</taxon>
        <taxon>Agaricomycotina</taxon>
        <taxon>Agaricomycetes</taxon>
        <taxon>Agaricomycetidae</taxon>
        <taxon>Agaricales</taxon>
        <taxon>Agaricineae</taxon>
        <taxon>Hydnangiaceae</taxon>
        <taxon>Laccaria</taxon>
    </lineage>
</organism>
<gene>
    <name evidence="1" type="ORF">K443DRAFT_126341</name>
</gene>
<sequence>MTNRSNTYKIIDRIVPPLLVPKCGNGYHHVSNLSMGQKFPGELGQRSWFCRGPQAVRCKGETKPMDRQTWKEVKEAISGLDKKTGPIDTGDAETCSVTVVVFITAHMHHMPIASFVN</sequence>
<protein>
    <submittedName>
        <fullName evidence="1">Uncharacterized protein</fullName>
    </submittedName>
</protein>
<proteinExistence type="predicted"/>
<accession>A0A0C9X3E6</accession>
<dbReference type="OrthoDB" id="2918055at2759"/>
<evidence type="ECO:0000313" key="1">
    <source>
        <dbReference type="EMBL" id="KIJ91047.1"/>
    </source>
</evidence>
<keyword evidence="2" id="KW-1185">Reference proteome</keyword>
<reference evidence="2" key="2">
    <citation type="submission" date="2015-01" db="EMBL/GenBank/DDBJ databases">
        <title>Evolutionary Origins and Diversification of the Mycorrhizal Mutualists.</title>
        <authorList>
            <consortium name="DOE Joint Genome Institute"/>
            <consortium name="Mycorrhizal Genomics Consortium"/>
            <person name="Kohler A."/>
            <person name="Kuo A."/>
            <person name="Nagy L.G."/>
            <person name="Floudas D."/>
            <person name="Copeland A."/>
            <person name="Barry K.W."/>
            <person name="Cichocki N."/>
            <person name="Veneault-Fourrey C."/>
            <person name="LaButti K."/>
            <person name="Lindquist E.A."/>
            <person name="Lipzen A."/>
            <person name="Lundell T."/>
            <person name="Morin E."/>
            <person name="Murat C."/>
            <person name="Riley R."/>
            <person name="Ohm R."/>
            <person name="Sun H."/>
            <person name="Tunlid A."/>
            <person name="Henrissat B."/>
            <person name="Grigoriev I.V."/>
            <person name="Hibbett D.S."/>
            <person name="Martin F."/>
        </authorList>
    </citation>
    <scope>NUCLEOTIDE SEQUENCE [LARGE SCALE GENOMIC DNA]</scope>
    <source>
        <strain evidence="2">LaAM-08-1</strain>
    </source>
</reference>